<dbReference type="SMART" id="SM00360">
    <property type="entry name" value="RRM"/>
    <property type="match status" value="1"/>
</dbReference>
<dbReference type="GO" id="GO:0003723">
    <property type="term" value="F:RNA binding"/>
    <property type="evidence" value="ECO:0007669"/>
    <property type="project" value="UniProtKB-KW"/>
</dbReference>
<proteinExistence type="predicted"/>
<feature type="domain" description="RRM" evidence="3">
    <location>
        <begin position="1"/>
        <end position="79"/>
    </location>
</feature>
<dbReference type="Gene3D" id="3.30.70.330">
    <property type="match status" value="1"/>
</dbReference>
<name>A0A5B1CSS1_9BACT</name>
<dbReference type="InterPro" id="IPR052462">
    <property type="entry name" value="SLIRP/GR-RBP-like"/>
</dbReference>
<evidence type="ECO:0000313" key="4">
    <source>
        <dbReference type="EMBL" id="KAA1262254.1"/>
    </source>
</evidence>
<accession>A0A5B1CSS1</accession>
<reference evidence="4 5" key="1">
    <citation type="submission" date="2019-08" db="EMBL/GenBank/DDBJ databases">
        <title>Deep-cultivation of Planctomycetes and their phenomic and genomic characterization uncovers novel biology.</title>
        <authorList>
            <person name="Wiegand S."/>
            <person name="Jogler M."/>
            <person name="Boedeker C."/>
            <person name="Pinto D."/>
            <person name="Vollmers J."/>
            <person name="Rivas-Marin E."/>
            <person name="Kohn T."/>
            <person name="Peeters S.H."/>
            <person name="Heuer A."/>
            <person name="Rast P."/>
            <person name="Oberbeckmann S."/>
            <person name="Bunk B."/>
            <person name="Jeske O."/>
            <person name="Meyerdierks A."/>
            <person name="Storesund J.E."/>
            <person name="Kallscheuer N."/>
            <person name="Luecker S."/>
            <person name="Lage O.M."/>
            <person name="Pohl T."/>
            <person name="Merkel B.J."/>
            <person name="Hornburger P."/>
            <person name="Mueller R.-W."/>
            <person name="Bruemmer F."/>
            <person name="Labrenz M."/>
            <person name="Spormann A.M."/>
            <person name="Op Den Camp H."/>
            <person name="Overmann J."/>
            <person name="Amann R."/>
            <person name="Jetten M.S.M."/>
            <person name="Mascher T."/>
            <person name="Medema M.H."/>
            <person name="Devos D.P."/>
            <person name="Kaster A.-K."/>
            <person name="Ovreas L."/>
            <person name="Rohde M."/>
            <person name="Galperin M.Y."/>
            <person name="Jogler C."/>
        </authorList>
    </citation>
    <scope>NUCLEOTIDE SEQUENCE [LARGE SCALE GENOMIC DNA]</scope>
    <source>
        <strain evidence="4 5">LF1</strain>
    </source>
</reference>
<evidence type="ECO:0000313" key="5">
    <source>
        <dbReference type="Proteomes" id="UP000322699"/>
    </source>
</evidence>
<dbReference type="EMBL" id="VRLW01000001">
    <property type="protein sequence ID" value="KAA1262254.1"/>
    <property type="molecule type" value="Genomic_DNA"/>
</dbReference>
<keyword evidence="1" id="KW-0694">RNA-binding</keyword>
<gene>
    <name evidence="4" type="ORF">LF1_48170</name>
</gene>
<dbReference type="Pfam" id="PF00076">
    <property type="entry name" value="RRM_1"/>
    <property type="match status" value="1"/>
</dbReference>
<feature type="region of interest" description="Disordered" evidence="2">
    <location>
        <begin position="63"/>
        <end position="92"/>
    </location>
</feature>
<dbReference type="PANTHER" id="PTHR48027">
    <property type="entry name" value="HETEROGENEOUS NUCLEAR RIBONUCLEOPROTEIN 87F-RELATED"/>
    <property type="match status" value="1"/>
</dbReference>
<dbReference type="InterPro" id="IPR035979">
    <property type="entry name" value="RBD_domain_sf"/>
</dbReference>
<dbReference type="OrthoDB" id="9798855at2"/>
<evidence type="ECO:0000256" key="2">
    <source>
        <dbReference type="SAM" id="MobiDB-lite"/>
    </source>
</evidence>
<dbReference type="InterPro" id="IPR048289">
    <property type="entry name" value="RRM2_NsCP33-like"/>
</dbReference>
<evidence type="ECO:0000256" key="1">
    <source>
        <dbReference type="ARBA" id="ARBA00022884"/>
    </source>
</evidence>
<protein>
    <submittedName>
        <fullName evidence="4">RNA recognition motif (RRM, RBD, or RNP domain)</fullName>
    </submittedName>
</protein>
<dbReference type="RefSeq" id="WP_068259027.1">
    <property type="nucleotide sequence ID" value="NZ_LWSK01000008.1"/>
</dbReference>
<dbReference type="Proteomes" id="UP000322699">
    <property type="component" value="Unassembled WGS sequence"/>
</dbReference>
<dbReference type="SUPFAM" id="SSF54928">
    <property type="entry name" value="RNA-binding domain, RBD"/>
    <property type="match status" value="1"/>
</dbReference>
<dbReference type="InterPro" id="IPR012677">
    <property type="entry name" value="Nucleotide-bd_a/b_plait_sf"/>
</dbReference>
<comment type="caution">
    <text evidence="4">The sequence shown here is derived from an EMBL/GenBank/DDBJ whole genome shotgun (WGS) entry which is preliminary data.</text>
</comment>
<dbReference type="AlphaFoldDB" id="A0A5B1CSS1"/>
<evidence type="ECO:0000259" key="3">
    <source>
        <dbReference type="PROSITE" id="PS50102"/>
    </source>
</evidence>
<dbReference type="InterPro" id="IPR000504">
    <property type="entry name" value="RRM_dom"/>
</dbReference>
<organism evidence="4 5">
    <name type="scientific">Rubripirellula obstinata</name>
    <dbReference type="NCBI Taxonomy" id="406547"/>
    <lineage>
        <taxon>Bacteria</taxon>
        <taxon>Pseudomonadati</taxon>
        <taxon>Planctomycetota</taxon>
        <taxon>Planctomycetia</taxon>
        <taxon>Pirellulales</taxon>
        <taxon>Pirellulaceae</taxon>
        <taxon>Rubripirellula</taxon>
    </lineage>
</organism>
<dbReference type="PROSITE" id="PS50102">
    <property type="entry name" value="RRM"/>
    <property type="match status" value="1"/>
</dbReference>
<sequence length="92" mass="9923">MNIYVGNLSFDSNESDVENVFGEFGEVKSVNIIKDRDTGRSRGFCFVEMASAEAGASAIEGLDQKEMDGRSLTVNEAKPREQRSGGGGGGRW</sequence>
<dbReference type="CDD" id="cd21608">
    <property type="entry name" value="RRM2_NsCP33_like"/>
    <property type="match status" value="1"/>
</dbReference>
<keyword evidence="5" id="KW-1185">Reference proteome</keyword>